<comment type="subcellular location">
    <subcellularLocation>
        <location evidence="1">Cell membrane</location>
        <topology evidence="1">Lipid-anchor</topology>
        <topology evidence="1">GPI-anchor</topology>
    </subcellularLocation>
</comment>
<dbReference type="PANTHER" id="PTHR32077">
    <property type="entry name" value="FASCICLIN-LIKE ARABINOGALACTAN PROTEIN"/>
    <property type="match status" value="1"/>
</dbReference>
<dbReference type="GO" id="GO:0005886">
    <property type="term" value="C:plasma membrane"/>
    <property type="evidence" value="ECO:0007669"/>
    <property type="project" value="UniProtKB-SubCell"/>
</dbReference>
<name>A0A8B8NWD8_9MYRT</name>
<evidence type="ECO:0000256" key="3">
    <source>
        <dbReference type="ARBA" id="ARBA00022475"/>
    </source>
</evidence>
<dbReference type="InterPro" id="IPR036378">
    <property type="entry name" value="FAS1_dom_sf"/>
</dbReference>
<dbReference type="SMART" id="SM00554">
    <property type="entry name" value="FAS1"/>
    <property type="match status" value="1"/>
</dbReference>
<dbReference type="GO" id="GO:0009834">
    <property type="term" value="P:plant-type secondary cell wall biogenesis"/>
    <property type="evidence" value="ECO:0007669"/>
    <property type="project" value="TreeGrafter"/>
</dbReference>
<keyword evidence="7" id="KW-0472">Membrane</keyword>
<dbReference type="SUPFAM" id="SSF82153">
    <property type="entry name" value="FAS1 domain"/>
    <property type="match status" value="1"/>
</dbReference>
<evidence type="ECO:0000256" key="4">
    <source>
        <dbReference type="ARBA" id="ARBA00022622"/>
    </source>
</evidence>
<proteinExistence type="inferred from homology"/>
<evidence type="ECO:0000256" key="2">
    <source>
        <dbReference type="ARBA" id="ARBA00007843"/>
    </source>
</evidence>
<evidence type="ECO:0000256" key="6">
    <source>
        <dbReference type="ARBA" id="ARBA00022974"/>
    </source>
</evidence>
<keyword evidence="5" id="KW-0732">Signal</keyword>
<evidence type="ECO:0000256" key="8">
    <source>
        <dbReference type="ARBA" id="ARBA00024686"/>
    </source>
</evidence>
<organism evidence="11 12">
    <name type="scientific">Rhodamnia argentea</name>
    <dbReference type="NCBI Taxonomy" id="178133"/>
    <lineage>
        <taxon>Eukaryota</taxon>
        <taxon>Viridiplantae</taxon>
        <taxon>Streptophyta</taxon>
        <taxon>Embryophyta</taxon>
        <taxon>Tracheophyta</taxon>
        <taxon>Spermatophyta</taxon>
        <taxon>Magnoliopsida</taxon>
        <taxon>eudicotyledons</taxon>
        <taxon>Gunneridae</taxon>
        <taxon>Pentapetalae</taxon>
        <taxon>rosids</taxon>
        <taxon>malvids</taxon>
        <taxon>Myrtales</taxon>
        <taxon>Myrtaceae</taxon>
        <taxon>Myrtoideae</taxon>
        <taxon>Myrteae</taxon>
        <taxon>Australasian group</taxon>
        <taxon>Rhodamnia</taxon>
    </lineage>
</organism>
<keyword evidence="4" id="KW-0336">GPI-anchor</keyword>
<dbReference type="PROSITE" id="PS50213">
    <property type="entry name" value="FAS1"/>
    <property type="match status" value="1"/>
</dbReference>
<accession>A0A8B8NWD8</accession>
<evidence type="ECO:0000256" key="7">
    <source>
        <dbReference type="ARBA" id="ARBA00023136"/>
    </source>
</evidence>
<dbReference type="RefSeq" id="XP_030526549.1">
    <property type="nucleotide sequence ID" value="XM_030670689.1"/>
</dbReference>
<dbReference type="AlphaFoldDB" id="A0A8B8NWD8"/>
<keyword evidence="6" id="KW-0325">Glycoprotein</keyword>
<dbReference type="GeneID" id="115738159"/>
<dbReference type="InterPro" id="IPR000782">
    <property type="entry name" value="FAS1_domain"/>
</dbReference>
<dbReference type="Gene3D" id="2.30.180.10">
    <property type="entry name" value="FAS1 domain"/>
    <property type="match status" value="1"/>
</dbReference>
<dbReference type="InterPro" id="IPR045003">
    <property type="entry name" value="FLA_A"/>
</dbReference>
<feature type="region of interest" description="Disordered" evidence="9">
    <location>
        <begin position="287"/>
        <end position="315"/>
    </location>
</feature>
<protein>
    <submittedName>
        <fullName evidence="12">Fasciclin-like arabinogalactan protein 11</fullName>
    </submittedName>
</protein>
<dbReference type="OrthoDB" id="286301at2759"/>
<dbReference type="Pfam" id="PF02469">
    <property type="entry name" value="Fasciclin"/>
    <property type="match status" value="1"/>
</dbReference>
<evidence type="ECO:0000313" key="12">
    <source>
        <dbReference type="RefSeq" id="XP_030526549.1"/>
    </source>
</evidence>
<keyword evidence="11" id="KW-1185">Reference proteome</keyword>
<keyword evidence="6" id="KW-0654">Proteoglycan</keyword>
<evidence type="ECO:0000256" key="9">
    <source>
        <dbReference type="SAM" id="MobiDB-lite"/>
    </source>
</evidence>
<evidence type="ECO:0000313" key="11">
    <source>
        <dbReference type="Proteomes" id="UP000827889"/>
    </source>
</evidence>
<dbReference type="Proteomes" id="UP000827889">
    <property type="component" value="Chromosome 8"/>
</dbReference>
<keyword evidence="3" id="KW-1003">Cell membrane</keyword>
<comment type="function">
    <text evidence="8">May be a cell surface adhesion protein.</text>
</comment>
<reference evidence="12" key="1">
    <citation type="submission" date="2025-08" db="UniProtKB">
        <authorList>
            <consortium name="RefSeq"/>
        </authorList>
    </citation>
    <scope>IDENTIFICATION</scope>
    <source>
        <tissue evidence="12">Leaf</tissue>
    </source>
</reference>
<sequence length="338" mass="36163">MEAGSGTPVLVRRPRTPVLVLGTQSLGLEALVPVLGFPALAPECGYIKAEPGTTLLLHQKHQLQLLHKLHGGSSLPCIDFQTFVSLSAALESSWHENDIDKEEEEEEEEDMNVCSILVFPLVLFLIVTKTLAQPSQGPPSLTKILEDAGGFEDFLRLLKTTHMAGQIATQLQNSNDGLTILVPPDPAFSSLKSGSLNSLSNKQLVQLIQFHVIPQCLSKPLFQTVSNPLRTLADGNNDGAFPLNVTVAGSELKVSTGINEATVGESLYSGNQLAVYRVDHVLLPPSIFPPPSAPAPEKPEKKQPAPLTTSSAPTKTIDGQSSLTLVLAAVLLLHGLKF</sequence>
<feature type="domain" description="FAS1" evidence="10">
    <location>
        <begin position="138"/>
        <end position="282"/>
    </location>
</feature>
<evidence type="ECO:0000256" key="1">
    <source>
        <dbReference type="ARBA" id="ARBA00004609"/>
    </source>
</evidence>
<dbReference type="KEGG" id="rarg:115738159"/>
<evidence type="ECO:0000259" key="10">
    <source>
        <dbReference type="PROSITE" id="PS50213"/>
    </source>
</evidence>
<comment type="similarity">
    <text evidence="2">Belongs to the fasciclin-like AGP family.</text>
</comment>
<keyword evidence="4" id="KW-0449">Lipoprotein</keyword>
<dbReference type="PANTHER" id="PTHR32077:SF65">
    <property type="entry name" value="FASCICLIN-LIKE ARABINOGALACTAN PROTEIN 11"/>
    <property type="match status" value="1"/>
</dbReference>
<feature type="compositionally biased region" description="Pro residues" evidence="9">
    <location>
        <begin position="287"/>
        <end position="296"/>
    </location>
</feature>
<gene>
    <name evidence="12" type="primary">LOC115738159</name>
</gene>
<dbReference type="GO" id="GO:0098552">
    <property type="term" value="C:side of membrane"/>
    <property type="evidence" value="ECO:0007669"/>
    <property type="project" value="UniProtKB-KW"/>
</dbReference>
<evidence type="ECO:0000256" key="5">
    <source>
        <dbReference type="ARBA" id="ARBA00022729"/>
    </source>
</evidence>